<gene>
    <name evidence="2" type="ORF">GCM10011608_14420</name>
</gene>
<feature type="region of interest" description="Disordered" evidence="1">
    <location>
        <begin position="96"/>
        <end position="150"/>
    </location>
</feature>
<organism evidence="2 3">
    <name type="scientific">Micromonospora sonchi</name>
    <dbReference type="NCBI Taxonomy" id="1763543"/>
    <lineage>
        <taxon>Bacteria</taxon>
        <taxon>Bacillati</taxon>
        <taxon>Actinomycetota</taxon>
        <taxon>Actinomycetes</taxon>
        <taxon>Micromonosporales</taxon>
        <taxon>Micromonosporaceae</taxon>
        <taxon>Micromonospora</taxon>
    </lineage>
</organism>
<keyword evidence="3" id="KW-1185">Reference proteome</keyword>
<evidence type="ECO:0000313" key="3">
    <source>
        <dbReference type="Proteomes" id="UP000608890"/>
    </source>
</evidence>
<comment type="caution">
    <text evidence="2">The sequence shown here is derived from an EMBL/GenBank/DDBJ whole genome shotgun (WGS) entry which is preliminary data.</text>
</comment>
<name>A0A917TNR6_9ACTN</name>
<dbReference type="EMBL" id="BMNB01000005">
    <property type="protein sequence ID" value="GGM30963.1"/>
    <property type="molecule type" value="Genomic_DNA"/>
</dbReference>
<dbReference type="Proteomes" id="UP000608890">
    <property type="component" value="Unassembled WGS sequence"/>
</dbReference>
<dbReference type="AlphaFoldDB" id="A0A917TNR6"/>
<accession>A0A917TNR6</accession>
<protein>
    <submittedName>
        <fullName evidence="2">Uncharacterized protein</fullName>
    </submittedName>
</protein>
<evidence type="ECO:0000256" key="1">
    <source>
        <dbReference type="SAM" id="MobiDB-lite"/>
    </source>
</evidence>
<sequence>MPPKREETDISRHVTYDQYLLGVALTLVRGYVITPRAGDLLQVGRQASVQFSKPILFRVIRVLDRSTYHGWLWLDGYQINDKGDAVARRSIFVQQAGLRPEPEPSARLGRSRVSRAGAGDPGARGRGRDPRGPVRSTRGVRSSAPPAPSG</sequence>
<evidence type="ECO:0000313" key="2">
    <source>
        <dbReference type="EMBL" id="GGM30963.1"/>
    </source>
</evidence>
<proteinExistence type="predicted"/>
<reference evidence="2" key="1">
    <citation type="journal article" date="2014" name="Int. J. Syst. Evol. Microbiol.">
        <title>Complete genome sequence of Corynebacterium casei LMG S-19264T (=DSM 44701T), isolated from a smear-ripened cheese.</title>
        <authorList>
            <consortium name="US DOE Joint Genome Institute (JGI-PGF)"/>
            <person name="Walter F."/>
            <person name="Albersmeier A."/>
            <person name="Kalinowski J."/>
            <person name="Ruckert C."/>
        </authorList>
    </citation>
    <scope>NUCLEOTIDE SEQUENCE</scope>
    <source>
        <strain evidence="2">CGMCC 4.7312</strain>
    </source>
</reference>
<reference evidence="2" key="2">
    <citation type="submission" date="2020-09" db="EMBL/GenBank/DDBJ databases">
        <authorList>
            <person name="Sun Q."/>
            <person name="Zhou Y."/>
        </authorList>
    </citation>
    <scope>NUCLEOTIDE SEQUENCE</scope>
    <source>
        <strain evidence="2">CGMCC 4.7312</strain>
    </source>
</reference>